<evidence type="ECO:0008006" key="3">
    <source>
        <dbReference type="Google" id="ProtNLM"/>
    </source>
</evidence>
<feature type="non-terminal residue" evidence="1">
    <location>
        <position position="80"/>
    </location>
</feature>
<evidence type="ECO:0000313" key="2">
    <source>
        <dbReference type="Proteomes" id="UP000257559"/>
    </source>
</evidence>
<gene>
    <name evidence="1" type="ORF">NCTC10132_00178</name>
</gene>
<dbReference type="Proteomes" id="UP000257559">
    <property type="component" value="Chromosome"/>
</dbReference>
<dbReference type="AlphaFoldDB" id="A0A3B0PTR8"/>
<sequence length="80" mass="9072">MPVLSKKYINAGVVLEPKIFDVLRSSFKGLEIQNFVASEVEYDYFKGIDDVISGVPDGYIPSKKIILEIKTAGEKKYELW</sequence>
<accession>A0A3B0PTR8</accession>
<evidence type="ECO:0000313" key="1">
    <source>
        <dbReference type="EMBL" id="SYV96844.1"/>
    </source>
</evidence>
<organism evidence="1 2">
    <name type="scientific">Mycoplasmopsis edwardii</name>
    <dbReference type="NCBI Taxonomy" id="53558"/>
    <lineage>
        <taxon>Bacteria</taxon>
        <taxon>Bacillati</taxon>
        <taxon>Mycoplasmatota</taxon>
        <taxon>Mycoplasmoidales</taxon>
        <taxon>Metamycoplasmataceae</taxon>
        <taxon>Mycoplasmopsis</taxon>
    </lineage>
</organism>
<dbReference type="EMBL" id="LS991951">
    <property type="protein sequence ID" value="SYV96844.1"/>
    <property type="molecule type" value="Genomic_DNA"/>
</dbReference>
<name>A0A3B0PTR8_9BACT</name>
<reference evidence="2" key="1">
    <citation type="submission" date="2018-06" db="EMBL/GenBank/DDBJ databases">
        <authorList>
            <consortium name="Pathogen Informatics"/>
        </authorList>
    </citation>
    <scope>NUCLEOTIDE SEQUENCE [LARGE SCALE GENOMIC DNA]</scope>
    <source>
        <strain evidence="2">NCTC10132</strain>
    </source>
</reference>
<proteinExistence type="predicted"/>
<keyword evidence="2" id="KW-1185">Reference proteome</keyword>
<protein>
    <recommendedName>
        <fullName evidence="3">YqaJ-like viral recombinase domain</fullName>
    </recommendedName>
</protein>
<dbReference type="KEGG" id="medw:NCTC10132_00178"/>